<dbReference type="Gene3D" id="2.60.40.1180">
    <property type="entry name" value="Golgi alpha-mannosidase II"/>
    <property type="match status" value="1"/>
</dbReference>
<protein>
    <submittedName>
        <fullName evidence="5">Glycogen debranching protein GlgX</fullName>
    </submittedName>
</protein>
<dbReference type="Gene3D" id="3.20.20.80">
    <property type="entry name" value="Glycosidases"/>
    <property type="match status" value="1"/>
</dbReference>
<dbReference type="AlphaFoldDB" id="A0A4Y8RPT4"/>
<feature type="domain" description="Glycosyl hydrolase family 13 catalytic" evidence="4">
    <location>
        <begin position="154"/>
        <end position="555"/>
    </location>
</feature>
<dbReference type="SUPFAM" id="SSF51011">
    <property type="entry name" value="Glycosyl hydrolase domain"/>
    <property type="match status" value="1"/>
</dbReference>
<evidence type="ECO:0000256" key="3">
    <source>
        <dbReference type="ARBA" id="ARBA00023295"/>
    </source>
</evidence>
<evidence type="ECO:0000259" key="4">
    <source>
        <dbReference type="SMART" id="SM00642"/>
    </source>
</evidence>
<dbReference type="RefSeq" id="WP_134760963.1">
    <property type="nucleotide sequence ID" value="NZ_SOZD01000002.1"/>
</dbReference>
<evidence type="ECO:0000256" key="1">
    <source>
        <dbReference type="ARBA" id="ARBA00008061"/>
    </source>
</evidence>
<accession>A0A4Y8RPT4</accession>
<evidence type="ECO:0000313" key="6">
    <source>
        <dbReference type="Proteomes" id="UP000298179"/>
    </source>
</evidence>
<dbReference type="Proteomes" id="UP000298179">
    <property type="component" value="Unassembled WGS sequence"/>
</dbReference>
<name>A0A4Y8RPT4_9HYPH</name>
<dbReference type="InterPro" id="IPR013780">
    <property type="entry name" value="Glyco_hydro_b"/>
</dbReference>
<dbReference type="InterPro" id="IPR006047">
    <property type="entry name" value="GH13_cat_dom"/>
</dbReference>
<keyword evidence="3" id="KW-0326">Glycosidase</keyword>
<organism evidence="5 6">
    <name type="scientific">Jiella endophytica</name>
    <dbReference type="NCBI Taxonomy" id="2558362"/>
    <lineage>
        <taxon>Bacteria</taxon>
        <taxon>Pseudomonadati</taxon>
        <taxon>Pseudomonadota</taxon>
        <taxon>Alphaproteobacteria</taxon>
        <taxon>Hyphomicrobiales</taxon>
        <taxon>Aurantimonadaceae</taxon>
        <taxon>Jiella</taxon>
    </lineage>
</organism>
<gene>
    <name evidence="5" type="primary">glgX</name>
    <name evidence="5" type="ORF">E3C22_05195</name>
</gene>
<dbReference type="EMBL" id="SOZD01000002">
    <property type="protein sequence ID" value="TFF24794.1"/>
    <property type="molecule type" value="Genomic_DNA"/>
</dbReference>
<dbReference type="Pfam" id="PF02922">
    <property type="entry name" value="CBM_48"/>
    <property type="match status" value="1"/>
</dbReference>
<comment type="similarity">
    <text evidence="1">Belongs to the glycosyl hydrolase 13 family.</text>
</comment>
<evidence type="ECO:0000256" key="2">
    <source>
        <dbReference type="ARBA" id="ARBA00022801"/>
    </source>
</evidence>
<comment type="caution">
    <text evidence="5">The sequence shown here is derived from an EMBL/GenBank/DDBJ whole genome shotgun (WGS) entry which is preliminary data.</text>
</comment>
<dbReference type="InterPro" id="IPR017853">
    <property type="entry name" value="GH"/>
</dbReference>
<dbReference type="CDD" id="cd02856">
    <property type="entry name" value="E_set_GDE_Isoamylase_N"/>
    <property type="match status" value="1"/>
</dbReference>
<dbReference type="GO" id="GO:0004135">
    <property type="term" value="F:amylo-alpha-1,6-glucosidase activity"/>
    <property type="evidence" value="ECO:0007669"/>
    <property type="project" value="InterPro"/>
</dbReference>
<dbReference type="CDD" id="cd11326">
    <property type="entry name" value="AmyAc_Glg_debranch"/>
    <property type="match status" value="1"/>
</dbReference>
<dbReference type="InterPro" id="IPR004193">
    <property type="entry name" value="Glyco_hydro_13_N"/>
</dbReference>
<dbReference type="SUPFAM" id="SSF81296">
    <property type="entry name" value="E set domains"/>
    <property type="match status" value="1"/>
</dbReference>
<dbReference type="SMART" id="SM00642">
    <property type="entry name" value="Aamy"/>
    <property type="match status" value="1"/>
</dbReference>
<dbReference type="PANTHER" id="PTHR43002">
    <property type="entry name" value="GLYCOGEN DEBRANCHING ENZYME"/>
    <property type="match status" value="1"/>
</dbReference>
<dbReference type="SUPFAM" id="SSF51445">
    <property type="entry name" value="(Trans)glycosidases"/>
    <property type="match status" value="1"/>
</dbReference>
<dbReference type="OrthoDB" id="3236218at2"/>
<dbReference type="InterPro" id="IPR044505">
    <property type="entry name" value="GlgX_Isoamylase_N_E_set"/>
</dbReference>
<keyword evidence="6" id="KW-1185">Reference proteome</keyword>
<dbReference type="NCBIfam" id="TIGR02100">
    <property type="entry name" value="glgX_debranch"/>
    <property type="match status" value="1"/>
</dbReference>
<dbReference type="InterPro" id="IPR013783">
    <property type="entry name" value="Ig-like_fold"/>
</dbReference>
<keyword evidence="2" id="KW-0378">Hydrolase</keyword>
<proteinExistence type="inferred from homology"/>
<dbReference type="Pfam" id="PF00128">
    <property type="entry name" value="Alpha-amylase"/>
    <property type="match status" value="1"/>
</dbReference>
<dbReference type="InterPro" id="IPR011837">
    <property type="entry name" value="Glycogen_debranch_GlgX"/>
</dbReference>
<dbReference type="GO" id="GO:0005980">
    <property type="term" value="P:glycogen catabolic process"/>
    <property type="evidence" value="ECO:0007669"/>
    <property type="project" value="InterPro"/>
</dbReference>
<dbReference type="InterPro" id="IPR014756">
    <property type="entry name" value="Ig_E-set"/>
</dbReference>
<reference evidence="5 6" key="1">
    <citation type="submission" date="2019-03" db="EMBL/GenBank/DDBJ databases">
        <title>Jiella endophytica sp. nov., a novel endophytic bacterium isolated from root of Ficus microcarpa Linn. f.</title>
        <authorList>
            <person name="Tuo L."/>
        </authorList>
    </citation>
    <scope>NUCLEOTIDE SEQUENCE [LARGE SCALE GENOMIC DNA]</scope>
    <source>
        <strain evidence="5 6">CBS5Q-3</strain>
    </source>
</reference>
<sequence>MTFQITSERGLPKRLGAIPRKRGVLFAVTSHNADRIELCLFDETGTKEVQRLALPGEADGVRYGFVPDLKPGARYGLRAHGPFDPAKRHRFDPSKLLVDPYAVRLDRPFVYHPSLVAPPERRLDTAPFVPRAIVTDLSRDAAPLPSARPGFVYELHVRGFSQRHPAVPDPIRGTLAALAEPVCLDHIRALGVDTIELMPVAAWVDERHLTELGLTNAWGYNPVTHMALDPRLAPGGPADMRRLVDACHERGIRVLLDVVFNHSGEGPAEGPTLCYRGLDNALYYRHGEDGSLVNDTGTGNTFACDRPAVIRLVVDALRHYVETMGIDGFRYDLAPVLGRSDEGYSPDAPLLEAIAKDPLLRDRIHVAESWDIGPGGYQVGNFPPPFYEWQDRFRDDVRKFWRGDADAVRDLATRLAGSEDIFGGNGRRPSAGVNMIAPHDGFALADLAAYDHKHNLANGEKNRDGHGENYSWNNGVEGPTTDLAILEARHRDIRALFSTLFVSRGSLMIVAGDEIGRSQGGNNNAYCQDNETLWLDWQNADGDLARFVASLARLRREHPALSADRFLTGGIVEGGEVEDVVWLTEAGSPMTEAEWHDPARRFLGMSVYAPRRASEEESERALVYLNAGREPVAATLPSPRAGHAFQLFLRSDRPEASPEHPDIGDVVTVDGRSVVILIEHRTASGRRP</sequence>
<evidence type="ECO:0000313" key="5">
    <source>
        <dbReference type="EMBL" id="TFF24794.1"/>
    </source>
</evidence>
<dbReference type="Gene3D" id="2.60.40.10">
    <property type="entry name" value="Immunoglobulins"/>
    <property type="match status" value="1"/>
</dbReference>